<dbReference type="Pfam" id="PF13730">
    <property type="entry name" value="HTH_36"/>
    <property type="match status" value="1"/>
</dbReference>
<accession>A0ABU9CNI5</accession>
<reference evidence="1 2" key="1">
    <citation type="submission" date="2024-04" db="EMBL/GenBank/DDBJ databases">
        <title>Novel species of the genus Ideonella isolated from streams.</title>
        <authorList>
            <person name="Lu H."/>
        </authorList>
    </citation>
    <scope>NUCLEOTIDE SEQUENCE [LARGE SCALE GENOMIC DNA]</scope>
    <source>
        <strain evidence="1 2">DXS22W</strain>
    </source>
</reference>
<dbReference type="EMBL" id="JBBUTH010000009">
    <property type="protein sequence ID" value="MEK8052147.1"/>
    <property type="molecule type" value="Genomic_DNA"/>
</dbReference>
<sequence length="201" mass="22460">MRTEADLLVVTQLMSEMRPPLTADSMWSHLFKEHVRTKGIREIGPLAFTTLEVIRVHVNLNTGVSIVAQQTIADLIGVSVRSISRAINRLRDHDYLVVDNIPGRKTLQYRLIERFSLKDSTGTAVASVRWVYHPQQVAGLQQVLRGLCETGCVEGEQRLRFQPLQITVNVVNGPQVNVGTVNVTNIGAATARYPQPDIRVR</sequence>
<protein>
    <submittedName>
        <fullName evidence="1">Helix-turn-helix domain-containing protein</fullName>
    </submittedName>
</protein>
<dbReference type="SUPFAM" id="SSF46785">
    <property type="entry name" value="Winged helix' DNA-binding domain"/>
    <property type="match status" value="1"/>
</dbReference>
<comment type="caution">
    <text evidence="1">The sequence shown here is derived from an EMBL/GenBank/DDBJ whole genome shotgun (WGS) entry which is preliminary data.</text>
</comment>
<dbReference type="Proteomes" id="UP001365405">
    <property type="component" value="Unassembled WGS sequence"/>
</dbReference>
<organism evidence="1 2">
    <name type="scientific">Pseudaquabacterium inlustre</name>
    <dbReference type="NCBI Taxonomy" id="2984192"/>
    <lineage>
        <taxon>Bacteria</taxon>
        <taxon>Pseudomonadati</taxon>
        <taxon>Pseudomonadota</taxon>
        <taxon>Betaproteobacteria</taxon>
        <taxon>Burkholderiales</taxon>
        <taxon>Sphaerotilaceae</taxon>
        <taxon>Pseudaquabacterium</taxon>
    </lineage>
</organism>
<proteinExistence type="predicted"/>
<evidence type="ECO:0000313" key="2">
    <source>
        <dbReference type="Proteomes" id="UP001365405"/>
    </source>
</evidence>
<dbReference type="InterPro" id="IPR036390">
    <property type="entry name" value="WH_DNA-bd_sf"/>
</dbReference>
<gene>
    <name evidence="1" type="ORF">AACH10_17985</name>
</gene>
<name>A0ABU9CNI5_9BURK</name>
<keyword evidence="2" id="KW-1185">Reference proteome</keyword>
<dbReference type="RefSeq" id="WP_341411865.1">
    <property type="nucleotide sequence ID" value="NZ_JBBUTH010000009.1"/>
</dbReference>
<evidence type="ECO:0000313" key="1">
    <source>
        <dbReference type="EMBL" id="MEK8052147.1"/>
    </source>
</evidence>